<feature type="transmembrane region" description="Helical" evidence="1">
    <location>
        <begin position="171"/>
        <end position="189"/>
    </location>
</feature>
<organism evidence="2 3">
    <name type="scientific">Sphingomonas citri</name>
    <dbReference type="NCBI Taxonomy" id="2862499"/>
    <lineage>
        <taxon>Bacteria</taxon>
        <taxon>Pseudomonadati</taxon>
        <taxon>Pseudomonadota</taxon>
        <taxon>Alphaproteobacteria</taxon>
        <taxon>Sphingomonadales</taxon>
        <taxon>Sphingomonadaceae</taxon>
        <taxon>Sphingomonas</taxon>
    </lineage>
</organism>
<feature type="transmembrane region" description="Helical" evidence="1">
    <location>
        <begin position="146"/>
        <end position="165"/>
    </location>
</feature>
<reference evidence="2 3" key="1">
    <citation type="submission" date="2021-07" db="EMBL/GenBank/DDBJ databases">
        <title>Sphingomonas sp.</title>
        <authorList>
            <person name="Feng G."/>
            <person name="Li J."/>
            <person name="Pan M."/>
        </authorList>
    </citation>
    <scope>NUCLEOTIDE SEQUENCE [LARGE SCALE GENOMIC DNA]</scope>
    <source>
        <strain evidence="2 3">RRHST34</strain>
    </source>
</reference>
<proteinExistence type="predicted"/>
<keyword evidence="1" id="KW-1133">Transmembrane helix</keyword>
<dbReference type="EMBL" id="JAHXZN010000001">
    <property type="protein sequence ID" value="MBW6530293.1"/>
    <property type="molecule type" value="Genomic_DNA"/>
</dbReference>
<name>A0ABS7BL03_9SPHN</name>
<protein>
    <submittedName>
        <fullName evidence="2">Uncharacterized protein</fullName>
    </submittedName>
</protein>
<gene>
    <name evidence="2" type="ORF">KZ820_06045</name>
</gene>
<keyword evidence="1" id="KW-0472">Membrane</keyword>
<keyword evidence="1" id="KW-0812">Transmembrane</keyword>
<accession>A0ABS7BL03</accession>
<evidence type="ECO:0000256" key="1">
    <source>
        <dbReference type="SAM" id="Phobius"/>
    </source>
</evidence>
<dbReference type="Proteomes" id="UP000759103">
    <property type="component" value="Unassembled WGS sequence"/>
</dbReference>
<comment type="caution">
    <text evidence="2">The sequence shown here is derived from an EMBL/GenBank/DDBJ whole genome shotgun (WGS) entry which is preliminary data.</text>
</comment>
<sequence>MALALAIVSAERRSWALAMRAEFDVAAVEGGALSFASGCLVAAWRDRLSHARGRFVPGLYALALLLMLPMAALQIGCAVLGLPYLYPGQRGLAGAMLVGDAHEALLSGIYLSAVPSLVLLQLMTGLAHLRLAWVLVEQDWSAALDWALRTLAATIALIVFMGVLFLDSRQVLLQGLVVGIELALIVIVARRHRSLWPTSDVERTG</sequence>
<keyword evidence="3" id="KW-1185">Reference proteome</keyword>
<evidence type="ECO:0000313" key="3">
    <source>
        <dbReference type="Proteomes" id="UP000759103"/>
    </source>
</evidence>
<feature type="transmembrane region" description="Helical" evidence="1">
    <location>
        <begin position="104"/>
        <end position="126"/>
    </location>
</feature>
<evidence type="ECO:0000313" key="2">
    <source>
        <dbReference type="EMBL" id="MBW6530293.1"/>
    </source>
</evidence>
<feature type="transmembrane region" description="Helical" evidence="1">
    <location>
        <begin position="56"/>
        <end position="84"/>
    </location>
</feature>
<feature type="transmembrane region" description="Helical" evidence="1">
    <location>
        <begin position="26"/>
        <end position="44"/>
    </location>
</feature>